<name>A0ABU1AT29_9BACT</name>
<accession>A0ABU1AT29</accession>
<sequence length="237" mass="26492">MSNQEKPKYIIPETGHVSQDRDRTQPNYVAPGSATQPPSDATVLFDGSNLDQWRMRDGSPATWTVKDGYAEVLVGSGNIFTKEVFGDVQLHLEFASPTEIEGDGQKRGNSGIFFCDDRYEVQILDNYENPTYPDGTVGAIYSQYPPLVNSIRKPGEWNSYDIIWHAPVFDGARLVKAAYITILLNGVLVQSHTKVLGDTKIKPGELPHYTAHPSAGSIQLQHHKNPVRFRNIWVRPI</sequence>
<gene>
    <name evidence="3" type="ORF">QEH52_07390</name>
</gene>
<feature type="domain" description="3-keto-alpha-glucoside-1,2-lyase/3-keto-2-hydroxy-glucal hydratase" evidence="2">
    <location>
        <begin position="41"/>
        <end position="235"/>
    </location>
</feature>
<dbReference type="InterPro" id="IPR010496">
    <property type="entry name" value="AL/BT2_dom"/>
</dbReference>
<reference evidence="3 4" key="1">
    <citation type="submission" date="2023-04" db="EMBL/GenBank/DDBJ databases">
        <title>A novel bacteria isolated from coastal sediment.</title>
        <authorList>
            <person name="Liu X.-J."/>
            <person name="Du Z.-J."/>
        </authorList>
    </citation>
    <scope>NUCLEOTIDE SEQUENCE [LARGE SCALE GENOMIC DNA]</scope>
    <source>
        <strain evidence="3 4">SDUM461003</strain>
    </source>
</reference>
<protein>
    <submittedName>
        <fullName evidence="3">DUF1080 domain-containing protein</fullName>
    </submittedName>
</protein>
<keyword evidence="4" id="KW-1185">Reference proteome</keyword>
<dbReference type="Gene3D" id="2.60.120.560">
    <property type="entry name" value="Exo-inulinase, domain 1"/>
    <property type="match status" value="1"/>
</dbReference>
<evidence type="ECO:0000313" key="4">
    <source>
        <dbReference type="Proteomes" id="UP001225316"/>
    </source>
</evidence>
<feature type="region of interest" description="Disordered" evidence="1">
    <location>
        <begin position="1"/>
        <end position="38"/>
    </location>
</feature>
<evidence type="ECO:0000256" key="1">
    <source>
        <dbReference type="SAM" id="MobiDB-lite"/>
    </source>
</evidence>
<dbReference type="RefSeq" id="WP_308949460.1">
    <property type="nucleotide sequence ID" value="NZ_JARXHW010000012.1"/>
</dbReference>
<dbReference type="Proteomes" id="UP001225316">
    <property type="component" value="Unassembled WGS sequence"/>
</dbReference>
<organism evidence="3 4">
    <name type="scientific">Thalassobacterium maritimum</name>
    <dbReference type="NCBI Taxonomy" id="3041265"/>
    <lineage>
        <taxon>Bacteria</taxon>
        <taxon>Pseudomonadati</taxon>
        <taxon>Verrucomicrobiota</taxon>
        <taxon>Opitutia</taxon>
        <taxon>Puniceicoccales</taxon>
        <taxon>Coraliomargaritaceae</taxon>
        <taxon>Thalassobacterium</taxon>
    </lineage>
</organism>
<evidence type="ECO:0000313" key="3">
    <source>
        <dbReference type="EMBL" id="MDQ8207326.1"/>
    </source>
</evidence>
<evidence type="ECO:0000259" key="2">
    <source>
        <dbReference type="Pfam" id="PF06439"/>
    </source>
</evidence>
<dbReference type="Pfam" id="PF06439">
    <property type="entry name" value="3keto-disac_hyd"/>
    <property type="match status" value="1"/>
</dbReference>
<proteinExistence type="predicted"/>
<dbReference type="EMBL" id="JARXHW010000012">
    <property type="protein sequence ID" value="MDQ8207326.1"/>
    <property type="molecule type" value="Genomic_DNA"/>
</dbReference>
<comment type="caution">
    <text evidence="3">The sequence shown here is derived from an EMBL/GenBank/DDBJ whole genome shotgun (WGS) entry which is preliminary data.</text>
</comment>